<organism evidence="2 3">
    <name type="scientific">Gymnopus androsaceus JB14</name>
    <dbReference type="NCBI Taxonomy" id="1447944"/>
    <lineage>
        <taxon>Eukaryota</taxon>
        <taxon>Fungi</taxon>
        <taxon>Dikarya</taxon>
        <taxon>Basidiomycota</taxon>
        <taxon>Agaricomycotina</taxon>
        <taxon>Agaricomycetes</taxon>
        <taxon>Agaricomycetidae</taxon>
        <taxon>Agaricales</taxon>
        <taxon>Marasmiineae</taxon>
        <taxon>Omphalotaceae</taxon>
        <taxon>Gymnopus</taxon>
    </lineage>
</organism>
<evidence type="ECO:0000256" key="1">
    <source>
        <dbReference type="SAM" id="MobiDB-lite"/>
    </source>
</evidence>
<feature type="compositionally biased region" description="Polar residues" evidence="1">
    <location>
        <begin position="91"/>
        <end position="104"/>
    </location>
</feature>
<sequence length="187" mass="20310">MSIFSRPESPPPRAPSPDYFTGLNPLPIRQKRSQGCIRPSTANSSDDSPKRPTLRAVQSDSTPGAEFLGHNLTHKPSKGILKPSPPPSPSTFSIYSHSSDSSRTLTHHRSLQFALPYRSPPASPVLAGPPPPVPPIPSFVLTDTEKKKPKTSSQPVERKRRQSRAAQMTSRLFTFCTSSRSAAVCTA</sequence>
<keyword evidence="3" id="KW-1185">Reference proteome</keyword>
<accession>A0A6A4HJ80</accession>
<reference evidence="2" key="1">
    <citation type="journal article" date="2019" name="Environ. Microbiol.">
        <title>Fungal ecological strategies reflected in gene transcription - a case study of two litter decomposers.</title>
        <authorList>
            <person name="Barbi F."/>
            <person name="Kohler A."/>
            <person name="Barry K."/>
            <person name="Baskaran P."/>
            <person name="Daum C."/>
            <person name="Fauchery L."/>
            <person name="Ihrmark K."/>
            <person name="Kuo A."/>
            <person name="LaButti K."/>
            <person name="Lipzen A."/>
            <person name="Morin E."/>
            <person name="Grigoriev I.V."/>
            <person name="Henrissat B."/>
            <person name="Lindahl B."/>
            <person name="Martin F."/>
        </authorList>
    </citation>
    <scope>NUCLEOTIDE SEQUENCE</scope>
    <source>
        <strain evidence="2">JB14</strain>
    </source>
</reference>
<proteinExistence type="predicted"/>
<dbReference type="Proteomes" id="UP000799118">
    <property type="component" value="Unassembled WGS sequence"/>
</dbReference>
<protein>
    <submittedName>
        <fullName evidence="2">Uncharacterized protein</fullName>
    </submittedName>
</protein>
<feature type="compositionally biased region" description="Pro residues" evidence="1">
    <location>
        <begin position="118"/>
        <end position="137"/>
    </location>
</feature>
<gene>
    <name evidence="2" type="ORF">BT96DRAFT_996104</name>
</gene>
<dbReference type="AlphaFoldDB" id="A0A6A4HJ80"/>
<dbReference type="OrthoDB" id="3046591at2759"/>
<feature type="region of interest" description="Disordered" evidence="1">
    <location>
        <begin position="1"/>
        <end position="168"/>
    </location>
</feature>
<dbReference type="EMBL" id="ML769502">
    <property type="protein sequence ID" value="KAE9397147.1"/>
    <property type="molecule type" value="Genomic_DNA"/>
</dbReference>
<evidence type="ECO:0000313" key="2">
    <source>
        <dbReference type="EMBL" id="KAE9397147.1"/>
    </source>
</evidence>
<name>A0A6A4HJ80_9AGAR</name>
<evidence type="ECO:0000313" key="3">
    <source>
        <dbReference type="Proteomes" id="UP000799118"/>
    </source>
</evidence>